<name>A0A5D4SA61_9BACI</name>
<organism evidence="1 2">
    <name type="scientific">Bacillus infantis</name>
    <dbReference type="NCBI Taxonomy" id="324767"/>
    <lineage>
        <taxon>Bacteria</taxon>
        <taxon>Bacillati</taxon>
        <taxon>Bacillota</taxon>
        <taxon>Bacilli</taxon>
        <taxon>Bacillales</taxon>
        <taxon>Bacillaceae</taxon>
        <taxon>Bacillus</taxon>
    </lineage>
</organism>
<evidence type="ECO:0000313" key="1">
    <source>
        <dbReference type="EMBL" id="TYS60537.1"/>
    </source>
</evidence>
<comment type="caution">
    <text evidence="1">The sequence shown here is derived from an EMBL/GenBank/DDBJ whole genome shotgun (WGS) entry which is preliminary data.</text>
</comment>
<proteinExistence type="predicted"/>
<reference evidence="1 2" key="1">
    <citation type="submission" date="2019-08" db="EMBL/GenBank/DDBJ databases">
        <title>Bacillus genomes from the desert of Cuatro Cienegas, Coahuila.</title>
        <authorList>
            <person name="Olmedo-Alvarez G."/>
        </authorList>
    </citation>
    <scope>NUCLEOTIDE SEQUENCE [LARGE SCALE GENOMIC DNA]</scope>
    <source>
        <strain evidence="1 2">CH37_1T</strain>
    </source>
</reference>
<dbReference type="Proteomes" id="UP000323732">
    <property type="component" value="Unassembled WGS sequence"/>
</dbReference>
<gene>
    <name evidence="1" type="ORF">FZD47_20205</name>
</gene>
<dbReference type="AlphaFoldDB" id="A0A5D4SA61"/>
<accession>A0A5D4SA61</accession>
<evidence type="ECO:0000313" key="2">
    <source>
        <dbReference type="Proteomes" id="UP000323732"/>
    </source>
</evidence>
<dbReference type="EMBL" id="VTES01000006">
    <property type="protein sequence ID" value="TYS60537.1"/>
    <property type="molecule type" value="Genomic_DNA"/>
</dbReference>
<protein>
    <submittedName>
        <fullName evidence="1">Uncharacterized protein</fullName>
    </submittedName>
</protein>
<sequence length="63" mass="7217">MAVKEHLKSTGWDSIDTLLRETTQVLDNYQSVKEKVDYAHSSFVPKKPSLFKIKGPKLLRVSK</sequence>
<dbReference type="RefSeq" id="WP_148950682.1">
    <property type="nucleotide sequence ID" value="NZ_VTES01000006.1"/>
</dbReference>